<evidence type="ECO:0000313" key="2">
    <source>
        <dbReference type="EMBL" id="PYH43689.1"/>
    </source>
</evidence>
<sequence>MTGLIRNNLLEAGCHEPSLYSIFFFVLGLAISLLGIISRAIRAIHVLDVTVLFPSKLLKQPFSSPFALGSFQSTSSSLIGLQLQLHSLTGSPEPPS</sequence>
<protein>
    <submittedName>
        <fullName evidence="2">Uncharacterized protein</fullName>
    </submittedName>
</protein>
<accession>A0A318Z918</accession>
<dbReference type="Proteomes" id="UP000248349">
    <property type="component" value="Unassembled WGS sequence"/>
</dbReference>
<dbReference type="GeneID" id="37081500"/>
<evidence type="ECO:0000313" key="3">
    <source>
        <dbReference type="Proteomes" id="UP000248349"/>
    </source>
</evidence>
<dbReference type="EMBL" id="KZ821242">
    <property type="protein sequence ID" value="PYH43689.1"/>
    <property type="molecule type" value="Genomic_DNA"/>
</dbReference>
<keyword evidence="3" id="KW-1185">Reference proteome</keyword>
<feature type="transmembrane region" description="Helical" evidence="1">
    <location>
        <begin position="20"/>
        <end position="37"/>
    </location>
</feature>
<reference evidence="2 3" key="1">
    <citation type="submission" date="2016-12" db="EMBL/GenBank/DDBJ databases">
        <title>The genomes of Aspergillus section Nigri reveals drivers in fungal speciation.</title>
        <authorList>
            <consortium name="DOE Joint Genome Institute"/>
            <person name="Vesth T.C."/>
            <person name="Nybo J."/>
            <person name="Theobald S."/>
            <person name="Brandl J."/>
            <person name="Frisvad J.C."/>
            <person name="Nielsen K.F."/>
            <person name="Lyhne E.K."/>
            <person name="Kogle M.E."/>
            <person name="Kuo A."/>
            <person name="Riley R."/>
            <person name="Clum A."/>
            <person name="Nolan M."/>
            <person name="Lipzen A."/>
            <person name="Salamov A."/>
            <person name="Henrissat B."/>
            <person name="Wiebenga A."/>
            <person name="De Vries R.P."/>
            <person name="Grigoriev I.V."/>
            <person name="Mortensen U.H."/>
            <person name="Andersen M.R."/>
            <person name="Baker S.E."/>
        </authorList>
    </citation>
    <scope>NUCLEOTIDE SEQUENCE [LARGE SCALE GENOMIC DNA]</scope>
    <source>
        <strain evidence="2 3">JOP 1030-1</strain>
    </source>
</reference>
<proteinExistence type="predicted"/>
<keyword evidence="1" id="KW-1133">Transmembrane helix</keyword>
<dbReference type="RefSeq" id="XP_025429671.1">
    <property type="nucleotide sequence ID" value="XM_025580271.1"/>
</dbReference>
<dbReference type="AlphaFoldDB" id="A0A318Z918"/>
<evidence type="ECO:0000256" key="1">
    <source>
        <dbReference type="SAM" id="Phobius"/>
    </source>
</evidence>
<name>A0A318Z918_9EURO</name>
<gene>
    <name evidence="2" type="ORF">BP01DRAFT_97261</name>
</gene>
<organism evidence="2 3">
    <name type="scientific">Aspergillus saccharolyticus JOP 1030-1</name>
    <dbReference type="NCBI Taxonomy" id="1450539"/>
    <lineage>
        <taxon>Eukaryota</taxon>
        <taxon>Fungi</taxon>
        <taxon>Dikarya</taxon>
        <taxon>Ascomycota</taxon>
        <taxon>Pezizomycotina</taxon>
        <taxon>Eurotiomycetes</taxon>
        <taxon>Eurotiomycetidae</taxon>
        <taxon>Eurotiales</taxon>
        <taxon>Aspergillaceae</taxon>
        <taxon>Aspergillus</taxon>
        <taxon>Aspergillus subgen. Circumdati</taxon>
    </lineage>
</organism>
<keyword evidence="1" id="KW-0472">Membrane</keyword>
<keyword evidence="1" id="KW-0812">Transmembrane</keyword>